<gene>
    <name evidence="1" type="ORF">A3G33_00505</name>
</gene>
<protein>
    <recommendedName>
        <fullName evidence="3">DUF1573 domain-containing protein</fullName>
    </recommendedName>
</protein>
<organism evidence="1 2">
    <name type="scientific">Candidatus Danuiimicrobium aquiferis</name>
    <dbReference type="NCBI Taxonomy" id="1801832"/>
    <lineage>
        <taxon>Bacteria</taxon>
        <taxon>Pseudomonadati</taxon>
        <taxon>Candidatus Omnitrophota</taxon>
        <taxon>Candidatus Danuiimicrobium</taxon>
    </lineage>
</organism>
<evidence type="ECO:0008006" key="3">
    <source>
        <dbReference type="Google" id="ProtNLM"/>
    </source>
</evidence>
<dbReference type="InterPro" id="IPR013783">
    <property type="entry name" value="Ig-like_fold"/>
</dbReference>
<dbReference type="AlphaFoldDB" id="A0A1G1L1A1"/>
<dbReference type="InterPro" id="IPR011467">
    <property type="entry name" value="DUF1573"/>
</dbReference>
<name>A0A1G1L1A1_9BACT</name>
<dbReference type="EMBL" id="MHFR01000021">
    <property type="protein sequence ID" value="OGW98908.1"/>
    <property type="molecule type" value="Genomic_DNA"/>
</dbReference>
<accession>A0A1G1L1A1</accession>
<evidence type="ECO:0000313" key="1">
    <source>
        <dbReference type="EMBL" id="OGW98908.1"/>
    </source>
</evidence>
<reference evidence="1 2" key="1">
    <citation type="journal article" date="2016" name="Nat. Commun.">
        <title>Thousands of microbial genomes shed light on interconnected biogeochemical processes in an aquifer system.</title>
        <authorList>
            <person name="Anantharaman K."/>
            <person name="Brown C.T."/>
            <person name="Hug L.A."/>
            <person name="Sharon I."/>
            <person name="Castelle C.J."/>
            <person name="Probst A.J."/>
            <person name="Thomas B.C."/>
            <person name="Singh A."/>
            <person name="Wilkins M.J."/>
            <person name="Karaoz U."/>
            <person name="Brodie E.L."/>
            <person name="Williams K.H."/>
            <person name="Hubbard S.S."/>
            <person name="Banfield J.F."/>
        </authorList>
    </citation>
    <scope>NUCLEOTIDE SEQUENCE [LARGE SCALE GENOMIC DNA]</scope>
</reference>
<dbReference type="Gene3D" id="2.60.40.10">
    <property type="entry name" value="Immunoglobulins"/>
    <property type="match status" value="1"/>
</dbReference>
<dbReference type="PANTHER" id="PTHR37833">
    <property type="entry name" value="LIPOPROTEIN-RELATED"/>
    <property type="match status" value="1"/>
</dbReference>
<dbReference type="Proteomes" id="UP000178187">
    <property type="component" value="Unassembled WGS sequence"/>
</dbReference>
<evidence type="ECO:0000313" key="2">
    <source>
        <dbReference type="Proteomes" id="UP000178187"/>
    </source>
</evidence>
<comment type="caution">
    <text evidence="1">The sequence shown here is derived from an EMBL/GenBank/DDBJ whole genome shotgun (WGS) entry which is preliminary data.</text>
</comment>
<dbReference type="PANTHER" id="PTHR37833:SF1">
    <property type="entry name" value="SIGNAL PEPTIDE PROTEIN"/>
    <property type="match status" value="1"/>
</dbReference>
<dbReference type="Pfam" id="PF07610">
    <property type="entry name" value="DUF1573"/>
    <property type="match status" value="1"/>
</dbReference>
<sequence length="145" mass="15711">MKNKRLLLKTVFAGLSLCVFCGVFSWQVFAVKDVKPLPNEGAVPSIYIALPNYDFGKLPAGQIVNHEFMVENRGNADLEIKRISTSCGCTVAEAMPQVIKPNETGKITVKFDSRGKSGKQSKTITVYSNDSAHSSVGCLLTGELV</sequence>
<proteinExistence type="predicted"/>